<dbReference type="PANTHER" id="PTHR41814">
    <property type="entry name" value="EXPRESSED PROTEIN"/>
    <property type="match status" value="1"/>
</dbReference>
<dbReference type="Pfam" id="PF07470">
    <property type="entry name" value="Glyco_hydro_88"/>
    <property type="match status" value="1"/>
</dbReference>
<gene>
    <name evidence="2" type="ORF">ALTATR162_LOCUS7200</name>
</gene>
<organism evidence="2 3">
    <name type="scientific">Alternaria atra</name>
    <dbReference type="NCBI Taxonomy" id="119953"/>
    <lineage>
        <taxon>Eukaryota</taxon>
        <taxon>Fungi</taxon>
        <taxon>Dikarya</taxon>
        <taxon>Ascomycota</taxon>
        <taxon>Pezizomycotina</taxon>
        <taxon>Dothideomycetes</taxon>
        <taxon>Pleosporomycetidae</taxon>
        <taxon>Pleosporales</taxon>
        <taxon>Pleosporineae</taxon>
        <taxon>Pleosporaceae</taxon>
        <taxon>Alternaria</taxon>
        <taxon>Alternaria sect. Ulocladioides</taxon>
    </lineage>
</organism>
<dbReference type="GO" id="GO:0016787">
    <property type="term" value="F:hydrolase activity"/>
    <property type="evidence" value="ECO:0007669"/>
    <property type="project" value="UniProtKB-KW"/>
</dbReference>
<dbReference type="AlphaFoldDB" id="A0A8J2ICQ9"/>
<reference evidence="2" key="1">
    <citation type="submission" date="2021-05" db="EMBL/GenBank/DDBJ databases">
        <authorList>
            <person name="Stam R."/>
        </authorList>
    </citation>
    <scope>NUCLEOTIDE SEQUENCE</scope>
    <source>
        <strain evidence="2">CS162</strain>
    </source>
</reference>
<dbReference type="Gene3D" id="1.50.10.10">
    <property type="match status" value="1"/>
</dbReference>
<dbReference type="RefSeq" id="XP_043170763.1">
    <property type="nucleotide sequence ID" value="XM_043314828.1"/>
</dbReference>
<dbReference type="GO" id="GO:0005975">
    <property type="term" value="P:carbohydrate metabolic process"/>
    <property type="evidence" value="ECO:0007669"/>
    <property type="project" value="InterPro"/>
</dbReference>
<dbReference type="InterPro" id="IPR010905">
    <property type="entry name" value="Glyco_hydro_88"/>
</dbReference>
<dbReference type="Proteomes" id="UP000676310">
    <property type="component" value="Unassembled WGS sequence"/>
</dbReference>
<dbReference type="SUPFAM" id="SSF48208">
    <property type="entry name" value="Six-hairpin glycosidases"/>
    <property type="match status" value="1"/>
</dbReference>
<keyword evidence="1" id="KW-0378">Hydrolase</keyword>
<protein>
    <submittedName>
        <fullName evidence="2">Uncharacterized protein</fullName>
    </submittedName>
</protein>
<dbReference type="InterPro" id="IPR008928">
    <property type="entry name" value="6-hairpin_glycosidase_sf"/>
</dbReference>
<dbReference type="InterPro" id="IPR012341">
    <property type="entry name" value="6hp_glycosidase-like_sf"/>
</dbReference>
<comment type="caution">
    <text evidence="2">The sequence shown here is derived from an EMBL/GenBank/DDBJ whole genome shotgun (WGS) entry which is preliminary data.</text>
</comment>
<name>A0A8J2ICQ9_9PLEO</name>
<keyword evidence="3" id="KW-1185">Reference proteome</keyword>
<evidence type="ECO:0000313" key="3">
    <source>
        <dbReference type="Proteomes" id="UP000676310"/>
    </source>
</evidence>
<dbReference type="EMBL" id="CAJRGZ010000022">
    <property type="protein sequence ID" value="CAG5170568.1"/>
    <property type="molecule type" value="Genomic_DNA"/>
</dbReference>
<dbReference type="OrthoDB" id="4138492at2759"/>
<dbReference type="PANTHER" id="PTHR41814:SF1">
    <property type="entry name" value="CELLULASE"/>
    <property type="match status" value="1"/>
</dbReference>
<sequence>MIPQILVDKVLARARENAAHSWEYGTVFEALLEYRNPQVGVFYNPFPGGKIPELGIEDIEALQYVKPFIQTDSSSSDPTSLCIPALLLSKSATFPGSDNPYLSAVDRQLRDLLSTTPRYPNDAISHRDAYPSLWADFIYMVPPALAYHGIFTADIGMVKESVRQCKLYCEVLSTQKGYWQHIANGKSVGSVKSDDGAWCTSNAWAAAGMARVLATLRKSQYASETEDEQKALLKMTRGILDGAMEADTDTSGLLRNYLDDESWFAEVAGTALMAATAFRMAILEPVIFGERYTEWATTKLEAVGRHIDEETGIAAPVVNSLNEGQRTPLEGVNPEGQAFVVLLYAAWRDWNAPASTAPKVAEGTYLST</sequence>
<evidence type="ECO:0000313" key="2">
    <source>
        <dbReference type="EMBL" id="CAG5170568.1"/>
    </source>
</evidence>
<proteinExistence type="predicted"/>
<evidence type="ECO:0000256" key="1">
    <source>
        <dbReference type="ARBA" id="ARBA00022801"/>
    </source>
</evidence>
<accession>A0A8J2ICQ9</accession>
<dbReference type="GeneID" id="67019175"/>